<dbReference type="GO" id="GO:0005737">
    <property type="term" value="C:cytoplasm"/>
    <property type="evidence" value="ECO:0007669"/>
    <property type="project" value="UniProtKB-SubCell"/>
</dbReference>
<comment type="subcellular location">
    <subcellularLocation>
        <location evidence="1">Cytoplasm</location>
    </subcellularLocation>
</comment>
<name>A0A6S7INQ4_PARCT</name>
<comment type="caution">
    <text evidence="6">The sequence shown here is derived from an EMBL/GenBank/DDBJ whole genome shotgun (WGS) entry which is preliminary data.</text>
</comment>
<evidence type="ECO:0000256" key="1">
    <source>
        <dbReference type="ARBA" id="ARBA00004496"/>
    </source>
</evidence>
<evidence type="ECO:0000313" key="6">
    <source>
        <dbReference type="EMBL" id="CAB4020835.1"/>
    </source>
</evidence>
<dbReference type="PANTHER" id="PTHR10131">
    <property type="entry name" value="TNF RECEPTOR ASSOCIATED FACTOR"/>
    <property type="match status" value="1"/>
</dbReference>
<dbReference type="InterPro" id="IPR013083">
    <property type="entry name" value="Znf_RING/FYVE/PHD"/>
</dbReference>
<dbReference type="SUPFAM" id="SSF49599">
    <property type="entry name" value="TRAF domain-like"/>
    <property type="match status" value="1"/>
</dbReference>
<dbReference type="PROSITE" id="PS50089">
    <property type="entry name" value="ZF_RING_2"/>
    <property type="match status" value="1"/>
</dbReference>
<dbReference type="Pfam" id="PF13923">
    <property type="entry name" value="zf-C3HC4_2"/>
    <property type="match status" value="1"/>
</dbReference>
<dbReference type="SUPFAM" id="SSF57850">
    <property type="entry name" value="RING/U-box"/>
    <property type="match status" value="1"/>
</dbReference>
<dbReference type="GO" id="GO:0008270">
    <property type="term" value="F:zinc ion binding"/>
    <property type="evidence" value="ECO:0007669"/>
    <property type="project" value="UniProtKB-KW"/>
</dbReference>
<dbReference type="PANTHER" id="PTHR10131:SF94">
    <property type="entry name" value="TNF RECEPTOR-ASSOCIATED FACTOR 4"/>
    <property type="match status" value="1"/>
</dbReference>
<dbReference type="EMBL" id="CACRXK020011147">
    <property type="protein sequence ID" value="CAB4020835.1"/>
    <property type="molecule type" value="Genomic_DNA"/>
</dbReference>
<dbReference type="Pfam" id="PF21355">
    <property type="entry name" value="TRAF-mep_MATH"/>
    <property type="match status" value="1"/>
</dbReference>
<keyword evidence="2" id="KW-0963">Cytoplasm</keyword>
<organism evidence="6 7">
    <name type="scientific">Paramuricea clavata</name>
    <name type="common">Red gorgonian</name>
    <name type="synonym">Violescent sea-whip</name>
    <dbReference type="NCBI Taxonomy" id="317549"/>
    <lineage>
        <taxon>Eukaryota</taxon>
        <taxon>Metazoa</taxon>
        <taxon>Cnidaria</taxon>
        <taxon>Anthozoa</taxon>
        <taxon>Octocorallia</taxon>
        <taxon>Malacalcyonacea</taxon>
        <taxon>Plexauridae</taxon>
        <taxon>Paramuricea</taxon>
    </lineage>
</organism>
<accession>A0A6S7INQ4</accession>
<keyword evidence="5" id="KW-0862">Zinc</keyword>
<dbReference type="InterPro" id="IPR001841">
    <property type="entry name" value="Znf_RING"/>
</dbReference>
<evidence type="ECO:0000256" key="4">
    <source>
        <dbReference type="ARBA" id="ARBA00022771"/>
    </source>
</evidence>
<dbReference type="PROSITE" id="PS50144">
    <property type="entry name" value="MATH"/>
    <property type="match status" value="1"/>
</dbReference>
<dbReference type="Proteomes" id="UP001152795">
    <property type="component" value="Unassembled WGS sequence"/>
</dbReference>
<dbReference type="SMART" id="SM00184">
    <property type="entry name" value="RING"/>
    <property type="match status" value="1"/>
</dbReference>
<dbReference type="Gene3D" id="2.60.210.10">
    <property type="entry name" value="Apoptosis, Tumor Necrosis Factor Receptor Associated Protein 2, Chain A"/>
    <property type="match status" value="1"/>
</dbReference>
<dbReference type="Gene3D" id="3.30.40.10">
    <property type="entry name" value="Zinc/RING finger domain, C3HC4 (zinc finger)"/>
    <property type="match status" value="1"/>
</dbReference>
<reference evidence="6" key="1">
    <citation type="submission" date="2020-04" db="EMBL/GenBank/DDBJ databases">
        <authorList>
            <person name="Alioto T."/>
            <person name="Alioto T."/>
            <person name="Gomez Garrido J."/>
        </authorList>
    </citation>
    <scope>NUCLEOTIDE SEQUENCE</scope>
    <source>
        <strain evidence="6">A484AB</strain>
    </source>
</reference>
<sequence>MTTNGHSGYPLKWFKDENVARNSFGCAFCLEVLKHPVRVRNCGHQFCALCIDDILKTDSRCPSCRIRISKTKVFKDYAARRLIKKLNVNCCNEGCSWVGKLHSLEKSHMKSCNVLVSKADDNTAKHLDVAKYEAKCCETLLLNVSTLEGLRGKEVKKPRKQMASLGTYTKLQPPTHIQTLERLRRNPIVTVALKIRNFTRKLRLAKSSNRYGRIDSKPFYTHHGYRMKISIYLNEGPRRPRGYKGYMGIYLCLMQGDHDNRLKWPFDKRVTFIVVDQQNSKSKVDNFEITMIPEGQKEFNRPLVGKNEGLGNPQFMLHSTLRTREYVRNHNVYIAVAIEP</sequence>
<keyword evidence="4" id="KW-0863">Zinc-finger</keyword>
<proteinExistence type="predicted"/>
<keyword evidence="3" id="KW-0479">Metal-binding</keyword>
<dbReference type="InterPro" id="IPR002083">
    <property type="entry name" value="MATH/TRAF_dom"/>
</dbReference>
<evidence type="ECO:0000256" key="3">
    <source>
        <dbReference type="ARBA" id="ARBA00022723"/>
    </source>
</evidence>
<dbReference type="SMART" id="SM00061">
    <property type="entry name" value="MATH"/>
    <property type="match status" value="1"/>
</dbReference>
<dbReference type="OrthoDB" id="7873042at2759"/>
<dbReference type="GO" id="GO:0043122">
    <property type="term" value="P:regulation of canonical NF-kappaB signal transduction"/>
    <property type="evidence" value="ECO:0007669"/>
    <property type="project" value="TreeGrafter"/>
</dbReference>
<dbReference type="PROSITE" id="PS00518">
    <property type="entry name" value="ZF_RING_1"/>
    <property type="match status" value="1"/>
</dbReference>
<gene>
    <name evidence="6" type="ORF">PACLA_8A007431</name>
</gene>
<dbReference type="InterPro" id="IPR017907">
    <property type="entry name" value="Znf_RING_CS"/>
</dbReference>
<keyword evidence="6" id="KW-0675">Receptor</keyword>
<keyword evidence="7" id="KW-1185">Reference proteome</keyword>
<evidence type="ECO:0000256" key="2">
    <source>
        <dbReference type="ARBA" id="ARBA00022490"/>
    </source>
</evidence>
<evidence type="ECO:0000256" key="5">
    <source>
        <dbReference type="ARBA" id="ARBA00022833"/>
    </source>
</evidence>
<dbReference type="AlphaFoldDB" id="A0A6S7INQ4"/>
<dbReference type="InterPro" id="IPR049342">
    <property type="entry name" value="TRAF1-6_MATH_dom"/>
</dbReference>
<dbReference type="InterPro" id="IPR008974">
    <property type="entry name" value="TRAF-like"/>
</dbReference>
<evidence type="ECO:0000313" key="7">
    <source>
        <dbReference type="Proteomes" id="UP001152795"/>
    </source>
</evidence>
<protein>
    <submittedName>
        <fullName evidence="6">TNF receptor-associated factor 4</fullName>
    </submittedName>
</protein>